<comment type="caution">
    <text evidence="1">The sequence shown here is derived from an EMBL/GenBank/DDBJ whole genome shotgun (WGS) entry which is preliminary data.</text>
</comment>
<evidence type="ECO:0000313" key="1">
    <source>
        <dbReference type="EMBL" id="KAI0067790.1"/>
    </source>
</evidence>
<accession>A0ACB8THB6</accession>
<evidence type="ECO:0000313" key="2">
    <source>
        <dbReference type="Proteomes" id="UP000814140"/>
    </source>
</evidence>
<gene>
    <name evidence="1" type="ORF">BV25DRAFT_1794236</name>
</gene>
<proteinExistence type="predicted"/>
<sequence length="401" mass="44621">MASRILCSSRIRRVQLKHCIASYHDYIRCATPGGVVRVPLSSPKVIGVAVSRGERASQEDFHAFATLSLEPDELRLTVQRHLHIDWDPESVGEPFAKQALFVGIYDGHGGSTVSQFLRQELHGLFESANKTQIPDMYAWIKELGGYFKRFNGGLLKPWVPPSFDREVMDLHARATLAFFEVDRHLETEPAAKVCGSTASVAILHSLDAPSTPFFASQKLALTVAHVGDTRIFLCATDHGRVFQMTENHRAEARGESIRLRRMMGTGLITDSFGDARWMGVLQNTRSLGDLKWKRFGVTPEPEMRTKLLDGSAWAFMVMVSDGISSVVSDEEVVDLVRGASTPKRAADSILSFAEEMGSDDNLTAMVIPLAGWGKVTGPDRTKSLREYRQRQMIGAERQKRM</sequence>
<reference evidence="1" key="1">
    <citation type="submission" date="2021-03" db="EMBL/GenBank/DDBJ databases">
        <authorList>
            <consortium name="DOE Joint Genome Institute"/>
            <person name="Ahrendt S."/>
            <person name="Looney B.P."/>
            <person name="Miyauchi S."/>
            <person name="Morin E."/>
            <person name="Drula E."/>
            <person name="Courty P.E."/>
            <person name="Chicoki N."/>
            <person name="Fauchery L."/>
            <person name="Kohler A."/>
            <person name="Kuo A."/>
            <person name="Labutti K."/>
            <person name="Pangilinan J."/>
            <person name="Lipzen A."/>
            <person name="Riley R."/>
            <person name="Andreopoulos W."/>
            <person name="He G."/>
            <person name="Johnson J."/>
            <person name="Barry K.W."/>
            <person name="Grigoriev I.V."/>
            <person name="Nagy L."/>
            <person name="Hibbett D."/>
            <person name="Henrissat B."/>
            <person name="Matheny P.B."/>
            <person name="Labbe J."/>
            <person name="Martin F."/>
        </authorList>
    </citation>
    <scope>NUCLEOTIDE SEQUENCE</scope>
    <source>
        <strain evidence="1">HHB10654</strain>
    </source>
</reference>
<keyword evidence="2" id="KW-1185">Reference proteome</keyword>
<dbReference type="EMBL" id="MU277189">
    <property type="protein sequence ID" value="KAI0067790.1"/>
    <property type="molecule type" value="Genomic_DNA"/>
</dbReference>
<protein>
    <submittedName>
        <fullName evidence="1">Protein serine/threonine phosphatase 2C</fullName>
    </submittedName>
</protein>
<name>A0ACB8THB6_9AGAM</name>
<reference evidence="1" key="2">
    <citation type="journal article" date="2022" name="New Phytol.">
        <title>Evolutionary transition to the ectomycorrhizal habit in the genomes of a hyperdiverse lineage of mushroom-forming fungi.</title>
        <authorList>
            <person name="Looney B."/>
            <person name="Miyauchi S."/>
            <person name="Morin E."/>
            <person name="Drula E."/>
            <person name="Courty P.E."/>
            <person name="Kohler A."/>
            <person name="Kuo A."/>
            <person name="LaButti K."/>
            <person name="Pangilinan J."/>
            <person name="Lipzen A."/>
            <person name="Riley R."/>
            <person name="Andreopoulos W."/>
            <person name="He G."/>
            <person name="Johnson J."/>
            <person name="Nolan M."/>
            <person name="Tritt A."/>
            <person name="Barry K.W."/>
            <person name="Grigoriev I.V."/>
            <person name="Nagy L.G."/>
            <person name="Hibbett D."/>
            <person name="Henrissat B."/>
            <person name="Matheny P.B."/>
            <person name="Labbe J."/>
            <person name="Martin F.M."/>
        </authorList>
    </citation>
    <scope>NUCLEOTIDE SEQUENCE</scope>
    <source>
        <strain evidence="1">HHB10654</strain>
    </source>
</reference>
<organism evidence="1 2">
    <name type="scientific">Artomyces pyxidatus</name>
    <dbReference type="NCBI Taxonomy" id="48021"/>
    <lineage>
        <taxon>Eukaryota</taxon>
        <taxon>Fungi</taxon>
        <taxon>Dikarya</taxon>
        <taxon>Basidiomycota</taxon>
        <taxon>Agaricomycotina</taxon>
        <taxon>Agaricomycetes</taxon>
        <taxon>Russulales</taxon>
        <taxon>Auriscalpiaceae</taxon>
        <taxon>Artomyces</taxon>
    </lineage>
</organism>
<dbReference type="Proteomes" id="UP000814140">
    <property type="component" value="Unassembled WGS sequence"/>
</dbReference>